<evidence type="ECO:0000313" key="2">
    <source>
        <dbReference type="EMBL" id="CAG8591695.1"/>
    </source>
</evidence>
<evidence type="ECO:0000313" key="3">
    <source>
        <dbReference type="Proteomes" id="UP000789508"/>
    </source>
</evidence>
<keyword evidence="3" id="KW-1185">Reference proteome</keyword>
<dbReference type="EMBL" id="CAJVPS010003592">
    <property type="protein sequence ID" value="CAG8591695.1"/>
    <property type="molecule type" value="Genomic_DNA"/>
</dbReference>
<dbReference type="OrthoDB" id="10509011at2759"/>
<dbReference type="AlphaFoldDB" id="A0A9N9GC35"/>
<sequence length="111" mass="12577">MILVVILSELSVTIENQILASKKPSLIIIKQCLEHYKKQIARAGAPVRRKRKLADVEIENLQGKRTKTHETRSKNTARKAATTLTERMDENLEHTSIQELDSNTLNTTPTN</sequence>
<reference evidence="2" key="1">
    <citation type="submission" date="2021-06" db="EMBL/GenBank/DDBJ databases">
        <authorList>
            <person name="Kallberg Y."/>
            <person name="Tangrot J."/>
            <person name="Rosling A."/>
        </authorList>
    </citation>
    <scope>NUCLEOTIDE SEQUENCE</scope>
    <source>
        <strain evidence="2">FL130A</strain>
    </source>
</reference>
<feature type="region of interest" description="Disordered" evidence="1">
    <location>
        <begin position="63"/>
        <end position="111"/>
    </location>
</feature>
<gene>
    <name evidence="2" type="ORF">ALEPTO_LOCUS7733</name>
</gene>
<comment type="caution">
    <text evidence="2">The sequence shown here is derived from an EMBL/GenBank/DDBJ whole genome shotgun (WGS) entry which is preliminary data.</text>
</comment>
<protein>
    <submittedName>
        <fullName evidence="2">4903_t:CDS:1</fullName>
    </submittedName>
</protein>
<accession>A0A9N9GC35</accession>
<feature type="compositionally biased region" description="Polar residues" evidence="1">
    <location>
        <begin position="94"/>
        <end position="111"/>
    </location>
</feature>
<organism evidence="2 3">
    <name type="scientific">Ambispora leptoticha</name>
    <dbReference type="NCBI Taxonomy" id="144679"/>
    <lineage>
        <taxon>Eukaryota</taxon>
        <taxon>Fungi</taxon>
        <taxon>Fungi incertae sedis</taxon>
        <taxon>Mucoromycota</taxon>
        <taxon>Glomeromycotina</taxon>
        <taxon>Glomeromycetes</taxon>
        <taxon>Archaeosporales</taxon>
        <taxon>Ambisporaceae</taxon>
        <taxon>Ambispora</taxon>
    </lineage>
</organism>
<proteinExistence type="predicted"/>
<evidence type="ECO:0000256" key="1">
    <source>
        <dbReference type="SAM" id="MobiDB-lite"/>
    </source>
</evidence>
<dbReference type="Proteomes" id="UP000789508">
    <property type="component" value="Unassembled WGS sequence"/>
</dbReference>
<name>A0A9N9GC35_9GLOM</name>